<evidence type="ECO:0000313" key="1">
    <source>
        <dbReference type="EMBL" id="SHE64900.1"/>
    </source>
</evidence>
<dbReference type="EMBL" id="FQUK01000010">
    <property type="protein sequence ID" value="SHE64900.1"/>
    <property type="molecule type" value="Genomic_DNA"/>
</dbReference>
<reference evidence="2" key="1">
    <citation type="submission" date="2016-11" db="EMBL/GenBank/DDBJ databases">
        <authorList>
            <person name="Varghese N."/>
            <person name="Submissions S."/>
        </authorList>
    </citation>
    <scope>NUCLEOTIDE SEQUENCE [LARGE SCALE GENOMIC DNA]</scope>
    <source>
        <strain evidence="2">DSM 14834</strain>
    </source>
</reference>
<gene>
    <name evidence="1" type="ORF">SAMN02745204_00856</name>
</gene>
<dbReference type="STRING" id="213588.SAMN02745204_00856"/>
<name>A0A1M4V7N3_9GAMM</name>
<dbReference type="OrthoDB" id="1344503at2"/>
<keyword evidence="2" id="KW-1185">Reference proteome</keyword>
<dbReference type="Proteomes" id="UP000242857">
    <property type="component" value="Unassembled WGS sequence"/>
</dbReference>
<dbReference type="AlphaFoldDB" id="A0A1M4V7N3"/>
<accession>A0A1M4V7N3</accession>
<evidence type="ECO:0000313" key="2">
    <source>
        <dbReference type="Proteomes" id="UP000242857"/>
    </source>
</evidence>
<organism evidence="1 2">
    <name type="scientific">Thermomonas hydrothermalis</name>
    <dbReference type="NCBI Taxonomy" id="213588"/>
    <lineage>
        <taxon>Bacteria</taxon>
        <taxon>Pseudomonadati</taxon>
        <taxon>Pseudomonadota</taxon>
        <taxon>Gammaproteobacteria</taxon>
        <taxon>Lysobacterales</taxon>
        <taxon>Lysobacteraceae</taxon>
        <taxon>Thermomonas</taxon>
    </lineage>
</organism>
<proteinExistence type="predicted"/>
<sequence length="227" mass="22854">MKCLQAVIPVGLLWVLGAVSPAWAGMKIDSGMPNRISMNVSVAKQSQGATFGEKVNAGLQQAGNAVASGAQMTIDIACQADACVITFPEGDAIRADLKAMTLGPGAPQTGSQPAAQVGGVIPGAGIVSAVVSSGLSNMPGGTAASAGYARVSGQALPLSSKTVAPGRIDVTEPLAEGEYLLTLVVQPPAAAGEAPGRQVRIVQAFEVKAGRLKTKHDTAKNSISNIR</sequence>
<protein>
    <submittedName>
        <fullName evidence="1">Uncharacterized protein</fullName>
    </submittedName>
</protein>